<gene>
    <name evidence="1" type="ORF">N8T08_005765</name>
</gene>
<keyword evidence="2" id="KW-1185">Reference proteome</keyword>
<dbReference type="Proteomes" id="UP001177260">
    <property type="component" value="Unassembled WGS sequence"/>
</dbReference>
<name>A0ACC3B1J9_9EURO</name>
<protein>
    <submittedName>
        <fullName evidence="1">Uncharacterized protein</fullName>
    </submittedName>
</protein>
<evidence type="ECO:0000313" key="1">
    <source>
        <dbReference type="EMBL" id="KAK1144103.1"/>
    </source>
</evidence>
<reference evidence="1 2" key="1">
    <citation type="journal article" date="2023" name="ACS Omega">
        <title>Identification of the Neoaspergillic Acid Biosynthesis Gene Cluster by Establishing an In Vitro CRISPR-Ribonucleoprotein Genetic System in Aspergillus melleus.</title>
        <authorList>
            <person name="Yuan B."/>
            <person name="Grau M.F."/>
            <person name="Murata R.M."/>
            <person name="Torok T."/>
            <person name="Venkateswaran K."/>
            <person name="Stajich J.E."/>
            <person name="Wang C.C.C."/>
        </authorList>
    </citation>
    <scope>NUCLEOTIDE SEQUENCE [LARGE SCALE GENOMIC DNA]</scope>
    <source>
        <strain evidence="1 2">IMV 1140</strain>
    </source>
</reference>
<comment type="caution">
    <text evidence="1">The sequence shown here is derived from an EMBL/GenBank/DDBJ whole genome shotgun (WGS) entry which is preliminary data.</text>
</comment>
<evidence type="ECO:0000313" key="2">
    <source>
        <dbReference type="Proteomes" id="UP001177260"/>
    </source>
</evidence>
<sequence length="457" mass="50669">MPAKWRTKSGCLTCRTRRKKCDEESGTCRACRRNLLTCIWPLTGAVNIDPRAIAKNTTGIDIAAHCLTTFQNRSQESLFTYFASSVLPQLLIPGTPRASRDDLLSMGIASPPLLNSLLACAALFQSGTEESRMRDALKYYSNALGMTRSMIENSTLEGTEDWLLVATLAMCIFERAQPGPSCGAGSHLLGASRIMAMKMERAAEFEQDEGATRGMTCSASLIYHASTTTLLSPAALSIADTVCWDQVQEYLETTQQSPLAMPPALCRIMLEISHLANRIPLGYDDRLLVCSLRLELSAWLIPQSGADGENAAPGTDIQKAAELYALTADILLMKISQPDVGAGDSRIQQRVKQILSNLKSDMQGIFWNQHYSWPFTILACTVQRESEIIFLLGRLQRMWECSHWGDIKRTIHLLASIYRRRKASGQFNYSTRSKSENTVEPFDLLLRPEGILSLITT</sequence>
<organism evidence="1 2">
    <name type="scientific">Aspergillus melleus</name>
    <dbReference type="NCBI Taxonomy" id="138277"/>
    <lineage>
        <taxon>Eukaryota</taxon>
        <taxon>Fungi</taxon>
        <taxon>Dikarya</taxon>
        <taxon>Ascomycota</taxon>
        <taxon>Pezizomycotina</taxon>
        <taxon>Eurotiomycetes</taxon>
        <taxon>Eurotiomycetidae</taxon>
        <taxon>Eurotiales</taxon>
        <taxon>Aspergillaceae</taxon>
        <taxon>Aspergillus</taxon>
        <taxon>Aspergillus subgen. Circumdati</taxon>
    </lineage>
</organism>
<dbReference type="EMBL" id="JAOPJF010000033">
    <property type="protein sequence ID" value="KAK1144103.1"/>
    <property type="molecule type" value="Genomic_DNA"/>
</dbReference>
<proteinExistence type="predicted"/>
<accession>A0ACC3B1J9</accession>